<dbReference type="InterPro" id="IPR002514">
    <property type="entry name" value="Transposase_8"/>
</dbReference>
<dbReference type="GO" id="GO:0015074">
    <property type="term" value="P:DNA integration"/>
    <property type="evidence" value="ECO:0007669"/>
    <property type="project" value="InterPro"/>
</dbReference>
<dbReference type="RefSeq" id="WP_129221862.1">
    <property type="nucleotide sequence ID" value="NZ_QYBC01000029.1"/>
</dbReference>
<dbReference type="InterPro" id="IPR001584">
    <property type="entry name" value="Integrase_cat-core"/>
</dbReference>
<dbReference type="InterPro" id="IPR036397">
    <property type="entry name" value="RNaseH_sf"/>
</dbReference>
<dbReference type="InterPro" id="IPR025948">
    <property type="entry name" value="HTH-like_dom"/>
</dbReference>
<dbReference type="PANTHER" id="PTHR47515:SF1">
    <property type="entry name" value="BLR2054 PROTEIN"/>
    <property type="match status" value="1"/>
</dbReference>
<dbReference type="InterPro" id="IPR009057">
    <property type="entry name" value="Homeodomain-like_sf"/>
</dbReference>
<evidence type="ECO:0000259" key="2">
    <source>
        <dbReference type="PROSITE" id="PS50994"/>
    </source>
</evidence>
<dbReference type="NCBIfam" id="NF033516">
    <property type="entry name" value="transpos_IS3"/>
    <property type="match status" value="1"/>
</dbReference>
<protein>
    <submittedName>
        <fullName evidence="3">IS3 family transposase</fullName>
    </submittedName>
</protein>
<dbReference type="PROSITE" id="PS50994">
    <property type="entry name" value="INTEGRASE"/>
    <property type="match status" value="1"/>
</dbReference>
<dbReference type="EMBL" id="QYBC01000029">
    <property type="protein sequence ID" value="RYB01780.1"/>
    <property type="molecule type" value="Genomic_DNA"/>
</dbReference>
<evidence type="ECO:0000256" key="1">
    <source>
        <dbReference type="SAM" id="Coils"/>
    </source>
</evidence>
<dbReference type="GO" id="GO:0004803">
    <property type="term" value="F:transposase activity"/>
    <property type="evidence" value="ECO:0007669"/>
    <property type="project" value="InterPro"/>
</dbReference>
<evidence type="ECO:0000313" key="3">
    <source>
        <dbReference type="EMBL" id="RYB01780.1"/>
    </source>
</evidence>
<dbReference type="AlphaFoldDB" id="A0A4Q2R8K0"/>
<dbReference type="Pfam" id="PF13683">
    <property type="entry name" value="rve_3"/>
    <property type="match status" value="1"/>
</dbReference>
<reference evidence="3 4" key="2">
    <citation type="submission" date="2019-02" db="EMBL/GenBank/DDBJ databases">
        <title>'Lichenibacterium ramalinii' gen. nov. sp. nov., 'Lichenibacterium minor' gen. nov. sp. nov.</title>
        <authorList>
            <person name="Pankratov T."/>
        </authorList>
    </citation>
    <scope>NUCLEOTIDE SEQUENCE [LARGE SCALE GENOMIC DNA]</scope>
    <source>
        <strain evidence="3 4">RmlP001</strain>
    </source>
</reference>
<name>A0A4Q2R8K0_9HYPH</name>
<dbReference type="Pfam" id="PF13276">
    <property type="entry name" value="HTH_21"/>
    <property type="match status" value="1"/>
</dbReference>
<dbReference type="Proteomes" id="UP000289411">
    <property type="component" value="Unassembled WGS sequence"/>
</dbReference>
<gene>
    <name evidence="3" type="ORF">D3272_24495</name>
</gene>
<dbReference type="GO" id="GO:0006313">
    <property type="term" value="P:DNA transposition"/>
    <property type="evidence" value="ECO:0007669"/>
    <property type="project" value="InterPro"/>
</dbReference>
<keyword evidence="1" id="KW-0175">Coiled coil</keyword>
<dbReference type="SUPFAM" id="SSF53098">
    <property type="entry name" value="Ribonuclease H-like"/>
    <property type="match status" value="1"/>
</dbReference>
<dbReference type="OrthoDB" id="9809060at2"/>
<dbReference type="GO" id="GO:0003677">
    <property type="term" value="F:DNA binding"/>
    <property type="evidence" value="ECO:0007669"/>
    <property type="project" value="InterPro"/>
</dbReference>
<dbReference type="Gene3D" id="3.30.420.10">
    <property type="entry name" value="Ribonuclease H-like superfamily/Ribonuclease H"/>
    <property type="match status" value="1"/>
</dbReference>
<evidence type="ECO:0000313" key="4">
    <source>
        <dbReference type="Proteomes" id="UP000289411"/>
    </source>
</evidence>
<dbReference type="PANTHER" id="PTHR47515">
    <property type="entry name" value="LOW CALCIUM RESPONSE LOCUS PROTEIN T"/>
    <property type="match status" value="1"/>
</dbReference>
<dbReference type="InterPro" id="IPR012337">
    <property type="entry name" value="RNaseH-like_sf"/>
</dbReference>
<feature type="domain" description="Integrase catalytic" evidence="2">
    <location>
        <begin position="203"/>
        <end position="366"/>
    </location>
</feature>
<keyword evidence="4" id="KW-1185">Reference proteome</keyword>
<dbReference type="Pfam" id="PF01527">
    <property type="entry name" value="HTH_Tnp_1"/>
    <property type="match status" value="1"/>
</dbReference>
<dbReference type="SUPFAM" id="SSF46689">
    <property type="entry name" value="Homeodomain-like"/>
    <property type="match status" value="1"/>
</dbReference>
<proteinExistence type="predicted"/>
<accession>A0A4Q2R8K0</accession>
<organism evidence="3 4">
    <name type="scientific">Lichenibacterium ramalinae</name>
    <dbReference type="NCBI Taxonomy" id="2316527"/>
    <lineage>
        <taxon>Bacteria</taxon>
        <taxon>Pseudomonadati</taxon>
        <taxon>Pseudomonadota</taxon>
        <taxon>Alphaproteobacteria</taxon>
        <taxon>Hyphomicrobiales</taxon>
        <taxon>Lichenihabitantaceae</taxon>
        <taxon>Lichenibacterium</taxon>
    </lineage>
</organism>
<reference evidence="3 4" key="1">
    <citation type="submission" date="2018-09" db="EMBL/GenBank/DDBJ databases">
        <authorList>
            <person name="Grouzdev D.S."/>
            <person name="Krutkina M.S."/>
        </authorList>
    </citation>
    <scope>NUCLEOTIDE SEQUENCE [LARGE SCALE GENOMIC DNA]</scope>
    <source>
        <strain evidence="3 4">RmlP001</strain>
    </source>
</reference>
<comment type="caution">
    <text evidence="3">The sequence shown here is derived from an EMBL/GenBank/DDBJ whole genome shotgun (WGS) entry which is preliminary data.</text>
</comment>
<dbReference type="InterPro" id="IPR048020">
    <property type="entry name" value="Transpos_IS3"/>
</dbReference>
<sequence>MAKRHKPEEIITKLRQVDVLVSQGSNVADAIRSIGVTEVTYYRWRQEYGGLKSDQVKRMKALETENSRLRKAITDLTLDKLILQEASPGKLLSPARRRVCIDHVRDVLNISERRACRALGQHRSTQRKAPRGRDDEENLTADLIELARQYGRYGYRKISALLRDAGWVVNDKRVERIWRQEGLKVPARQPKRGRLWLGDGSCIRLRPERRDHVWAYDFVEERTHDGRKFRTLNVVDEFTHECLAIRVSRKLKSIDVIDVLSDLFVLRGVPEHVRSDNGPEFIAKAVQEWILAVGARTAYIAPGSPWENGYVESFNVRFRDELLNGEIFYSLREAEIIIESWRRHYNAIRPHASLGYRPPAPEVVVPTYAAWPAASPCDRQRLRA</sequence>
<feature type="coiled-coil region" evidence="1">
    <location>
        <begin position="52"/>
        <end position="79"/>
    </location>
</feature>